<dbReference type="Gene3D" id="3.40.640.10">
    <property type="entry name" value="Type I PLP-dependent aspartate aminotransferase-like (Major domain)"/>
    <property type="match status" value="1"/>
</dbReference>
<dbReference type="InterPro" id="IPR015421">
    <property type="entry name" value="PyrdxlP-dep_Trfase_major"/>
</dbReference>
<dbReference type="InterPro" id="IPR000310">
    <property type="entry name" value="Orn/Lys/Arg_deCO2ase_major_dom"/>
</dbReference>
<dbReference type="PANTHER" id="PTHR43277:SF4">
    <property type="entry name" value="ARGININE DECARBOXYLASE"/>
    <property type="match status" value="1"/>
</dbReference>
<keyword evidence="9" id="KW-1185">Reference proteome</keyword>
<proteinExistence type="inferred from homology"/>
<evidence type="ECO:0000256" key="3">
    <source>
        <dbReference type="ARBA" id="ARBA00022793"/>
    </source>
</evidence>
<feature type="domain" description="Orn/Lys/Arg decarboxylase C-terminal" evidence="7">
    <location>
        <begin position="388"/>
        <end position="443"/>
    </location>
</feature>
<keyword evidence="5" id="KW-0456">Lyase</keyword>
<feature type="domain" description="Orn/Lys/Arg decarboxylases family 1 pyridoxal-P attachment site" evidence="6">
    <location>
        <begin position="9"/>
        <end position="255"/>
    </location>
</feature>
<keyword evidence="8" id="KW-0808">Transferase</keyword>
<evidence type="ECO:0000313" key="9">
    <source>
        <dbReference type="Proteomes" id="UP000643810"/>
    </source>
</evidence>
<keyword evidence="4" id="KW-0663">Pyridoxal phosphate</keyword>
<comment type="cofactor">
    <cofactor evidence="1">
        <name>pyridoxal 5'-phosphate</name>
        <dbReference type="ChEBI" id="CHEBI:597326"/>
    </cofactor>
</comment>
<dbReference type="SUPFAM" id="SSF55904">
    <property type="entry name" value="Ornithine decarboxylase C-terminal domain"/>
    <property type="match status" value="1"/>
</dbReference>
<evidence type="ECO:0000256" key="1">
    <source>
        <dbReference type="ARBA" id="ARBA00001933"/>
    </source>
</evidence>
<gene>
    <name evidence="8" type="ORF">H8R94_07055</name>
</gene>
<dbReference type="InterPro" id="IPR008286">
    <property type="entry name" value="Prn/Lys/Arg_de-COase_C"/>
</dbReference>
<reference evidence="8 9" key="1">
    <citation type="submission" date="2020-08" db="EMBL/GenBank/DDBJ databases">
        <title>Genome public.</title>
        <authorList>
            <person name="Liu C."/>
            <person name="Sun Q."/>
        </authorList>
    </citation>
    <scope>NUCLEOTIDE SEQUENCE [LARGE SCALE GENOMIC DNA]</scope>
    <source>
        <strain evidence="8 9">NSJ-9</strain>
    </source>
</reference>
<dbReference type="Proteomes" id="UP000643810">
    <property type="component" value="Unassembled WGS sequence"/>
</dbReference>
<comment type="similarity">
    <text evidence="2">Belongs to the Orn/Lys/Arg decarboxylase class-I family.</text>
</comment>
<dbReference type="InterPro" id="IPR015424">
    <property type="entry name" value="PyrdxlP-dep_Trfase"/>
</dbReference>
<name>A0ABR7GHH9_9FIRM</name>
<dbReference type="PANTHER" id="PTHR43277">
    <property type="entry name" value="ARGININE DECARBOXYLASE"/>
    <property type="match status" value="1"/>
</dbReference>
<dbReference type="InterPro" id="IPR036633">
    <property type="entry name" value="Prn/Lys/Arg_de-COase_C_sf"/>
</dbReference>
<organism evidence="8 9">
    <name type="scientific">Roseburia lenta</name>
    <dbReference type="NCBI Taxonomy" id="2763061"/>
    <lineage>
        <taxon>Bacteria</taxon>
        <taxon>Bacillati</taxon>
        <taxon>Bacillota</taxon>
        <taxon>Clostridia</taxon>
        <taxon>Lachnospirales</taxon>
        <taxon>Lachnospiraceae</taxon>
        <taxon>Roseburia</taxon>
    </lineage>
</organism>
<sequence length="459" mass="50849">MLDHKLRELADSDFYPFHMPGHKRQQTGLEDPYAIDITEIPGFDNLHDPQGLILEAMERMAGLYHAKKSYLLVGGSTCGNLTAVFSALPQKGCILMGRGSHKSIYHAAWLRQCRIVYTYPKVGQIGMIEGTSIAEYEQALQVNPDIGAIVVTSPTYEGMIEPLDEIVALAHARGIPVIVDAAHGAHLGFDPYFPKSPLESGADLVIMSLHKTLPALTQTAVLHVNENSLVSERQIETYLDVFETSSPSYVLMASICQCIRFLEEEKAAFGVYASRLQDFYKKCKSLEKIRVSSFPGQDPGKIVIDVSKTWLSGHALEEILLQKYHLVLEMSSFSYGLAMTSVMDSEEGFVRLFEALKEIDREASARDTDDPCWTGQVLYGRGQKVMEYHEAMEKAKERCALDQAEGRIAASSVAIYPPGVPLIVPGERIDQERIDLLNLAQKQGLTITGLVDHGLFVVI</sequence>
<evidence type="ECO:0000256" key="2">
    <source>
        <dbReference type="ARBA" id="ARBA00010671"/>
    </source>
</evidence>
<keyword evidence="8" id="KW-0032">Aminotransferase</keyword>
<evidence type="ECO:0000259" key="7">
    <source>
        <dbReference type="Pfam" id="PF03711"/>
    </source>
</evidence>
<protein>
    <submittedName>
        <fullName evidence="8">Aminotransferase class V-fold PLP-dependent enzyme</fullName>
    </submittedName>
</protein>
<evidence type="ECO:0000256" key="4">
    <source>
        <dbReference type="ARBA" id="ARBA00022898"/>
    </source>
</evidence>
<accession>A0ABR7GHH9</accession>
<dbReference type="Gene3D" id="3.90.100.10">
    <property type="entry name" value="Orn/Lys/Arg decarboxylase, C-terminal domain"/>
    <property type="match status" value="1"/>
</dbReference>
<evidence type="ECO:0000313" key="8">
    <source>
        <dbReference type="EMBL" id="MBC5686365.1"/>
    </source>
</evidence>
<dbReference type="Pfam" id="PF03711">
    <property type="entry name" value="OKR_DC_1_C"/>
    <property type="match status" value="1"/>
</dbReference>
<dbReference type="RefSeq" id="WP_186854232.1">
    <property type="nucleotide sequence ID" value="NZ_JACOPG010000002.1"/>
</dbReference>
<dbReference type="EMBL" id="JACOPG010000002">
    <property type="protein sequence ID" value="MBC5686365.1"/>
    <property type="molecule type" value="Genomic_DNA"/>
</dbReference>
<evidence type="ECO:0000259" key="6">
    <source>
        <dbReference type="Pfam" id="PF01276"/>
    </source>
</evidence>
<comment type="caution">
    <text evidence="8">The sequence shown here is derived from an EMBL/GenBank/DDBJ whole genome shotgun (WGS) entry which is preliminary data.</text>
</comment>
<dbReference type="Pfam" id="PF01276">
    <property type="entry name" value="OKR_DC_1"/>
    <property type="match status" value="1"/>
</dbReference>
<dbReference type="SUPFAM" id="SSF53383">
    <property type="entry name" value="PLP-dependent transferases"/>
    <property type="match status" value="1"/>
</dbReference>
<dbReference type="GO" id="GO:0008483">
    <property type="term" value="F:transaminase activity"/>
    <property type="evidence" value="ECO:0007669"/>
    <property type="project" value="UniProtKB-KW"/>
</dbReference>
<evidence type="ECO:0000256" key="5">
    <source>
        <dbReference type="ARBA" id="ARBA00023239"/>
    </source>
</evidence>
<dbReference type="InterPro" id="IPR052357">
    <property type="entry name" value="Orn_Lys_Arg_decarboxylase-I"/>
</dbReference>
<keyword evidence="3" id="KW-0210">Decarboxylase</keyword>